<sequence>MAKFGASTMSFNIETAEASKWNSTLHQVSLEDLKMDSNFLMLLFSLIFAVLWVIYITYYNSRILGYIITKVANKFISEGYFRIGSLSLNALSGKIMFRDFAYITHDYTLRIQDGYLIFRWWRSYVPRDVSEDLSHSDTRLSVMLNGFELHVYNRNENETQNQSKKDTKKQRPEAAMARTWRDLIPVIKCDIMSSRLVFGNRLVPTTLSITFEESHFVYSTKPAVCTLDRFMHFVKCKAENVRVMLAPSLKYTGMLDEPPRYMGEGFVLMSSNDLELYFYMDEPGLVPEEPVLITLANGDIVESSPPQWGVDIKCGKGTNFSYGPWADRQREHLFKFFYPQDYVLMEVTKHPSPGEKRVMHSFDVRLVMQNDSTIDILFTKDKETNAVHINVGAGSYLEVTIPWVTKETGYSTKINGQLLHLEATTSLQFRELVESETLEFCILCHYPLVWNEHQLWEINLTGCKATVNLIFFHKWFFTDLINDWASKARPDLMHFVPYTWRFGFTLKHCELVTMINQYNWIDCSSAGQRNRLENTQVALCAHFLHMSFDLPFDEFLPDSVPINLAIQGESIDLSLFIPEFHTSRNVILSLDKHAKVLSKDGSTTKKTEIIPKWRNVCQNAAGWVDFWWIPIGAINITYSFHPCPPLGPQPQADISTPVKEEILLSPMRFPHHRKSRKRSLERNQRFDPTSLKPDVVSVELEIGPSVILLYGTALKNFMNFKENIFGEDQSFTDMQQTQVSESGSSADLKTEDSSANIPLELRDDFDHRYYRPLEVDVSIIMHDVQGHLLRTCTEKDPPCPIILVERFGFEMKKRYDQTELQLLLSPAVLLVSDNVLRSTKDRHLSQGKLTLSSLQIRGHAMFSDVGQSLDQDTVEYAWLVEIQLGKLSGKLTTPQLYSILTSLETLLLLVVDEENELNSPSDDAVLYQPVVKKKEPSTQNVHVQHVQQDSSYILFFFLFEYCVRSATPQVKVPLP</sequence>
<dbReference type="GO" id="GO:0048488">
    <property type="term" value="P:synaptic vesicle endocytosis"/>
    <property type="evidence" value="ECO:0007669"/>
    <property type="project" value="TreeGrafter"/>
</dbReference>
<dbReference type="PANTHER" id="PTHR31640:SF1">
    <property type="entry name" value="BRIDGE-LIKE LIPID TRANSFER PROTEIN FAMILY MEMBER 1"/>
    <property type="match status" value="1"/>
</dbReference>
<gene>
    <name evidence="4" type="ORF">D910_11852</name>
    <name evidence="3" type="ORF">YQE_09410</name>
</gene>
<keyword evidence="1" id="KW-1133">Transmembrane helix</keyword>
<name>N6TXH3_DENPD</name>
<dbReference type="InterPro" id="IPR033616">
    <property type="entry name" value="BLTP1"/>
</dbReference>
<dbReference type="EMBL" id="KB741084">
    <property type="protein sequence ID" value="ENN74020.1"/>
    <property type="molecule type" value="Genomic_DNA"/>
</dbReference>
<evidence type="ECO:0000256" key="1">
    <source>
        <dbReference type="SAM" id="Phobius"/>
    </source>
</evidence>
<feature type="domain" description="Bridge-like lipid transfer protein family member 1 N-terminal" evidence="2">
    <location>
        <begin position="34"/>
        <end position="928"/>
    </location>
</feature>
<dbReference type="AlphaFoldDB" id="N6TXH3"/>
<dbReference type="STRING" id="77166.N6TXH3"/>
<accession>N6TXH3</accession>
<evidence type="ECO:0000313" key="4">
    <source>
        <dbReference type="EMBL" id="ERL94575.1"/>
    </source>
</evidence>
<dbReference type="PANTHER" id="PTHR31640">
    <property type="entry name" value="TRANSMEMBRANE PROTEIN KIAA1109"/>
    <property type="match status" value="1"/>
</dbReference>
<protein>
    <recommendedName>
        <fullName evidence="2">Bridge-like lipid transfer protein family member 1 N-terminal domain-containing protein</fullName>
    </recommendedName>
</protein>
<feature type="transmembrane region" description="Helical" evidence="1">
    <location>
        <begin position="39"/>
        <end position="58"/>
    </location>
</feature>
<keyword evidence="1" id="KW-0472">Membrane</keyword>
<evidence type="ECO:0000313" key="3">
    <source>
        <dbReference type="EMBL" id="ENN74020.1"/>
    </source>
</evidence>
<dbReference type="OMA" id="MHIIKGS"/>
<dbReference type="Proteomes" id="UP000030742">
    <property type="component" value="Unassembled WGS sequence"/>
</dbReference>
<evidence type="ECO:0000313" key="5">
    <source>
        <dbReference type="Proteomes" id="UP000030742"/>
    </source>
</evidence>
<evidence type="ECO:0000259" key="2">
    <source>
        <dbReference type="Pfam" id="PF20413"/>
    </source>
</evidence>
<dbReference type="HOGENOM" id="CLU_012746_0_0_1"/>
<dbReference type="OrthoDB" id="10051416at2759"/>
<organism evidence="3">
    <name type="scientific">Dendroctonus ponderosae</name>
    <name type="common">Mountain pine beetle</name>
    <dbReference type="NCBI Taxonomy" id="77166"/>
    <lineage>
        <taxon>Eukaryota</taxon>
        <taxon>Metazoa</taxon>
        <taxon>Ecdysozoa</taxon>
        <taxon>Arthropoda</taxon>
        <taxon>Hexapoda</taxon>
        <taxon>Insecta</taxon>
        <taxon>Pterygota</taxon>
        <taxon>Neoptera</taxon>
        <taxon>Endopterygota</taxon>
        <taxon>Coleoptera</taxon>
        <taxon>Polyphaga</taxon>
        <taxon>Cucujiformia</taxon>
        <taxon>Curculionidae</taxon>
        <taxon>Scolytinae</taxon>
        <taxon>Dendroctonus</taxon>
    </lineage>
</organism>
<dbReference type="GO" id="GO:0098793">
    <property type="term" value="C:presynapse"/>
    <property type="evidence" value="ECO:0007669"/>
    <property type="project" value="GOC"/>
</dbReference>
<dbReference type="Pfam" id="PF20413">
    <property type="entry name" value="BLTP1_N"/>
    <property type="match status" value="1"/>
</dbReference>
<feature type="non-terminal residue" evidence="3">
    <location>
        <position position="1"/>
    </location>
</feature>
<dbReference type="EMBL" id="KB632394">
    <property type="protein sequence ID" value="ERL94575.1"/>
    <property type="molecule type" value="Genomic_DNA"/>
</dbReference>
<reference evidence="3 5" key="1">
    <citation type="journal article" date="2013" name="Genome Biol.">
        <title>Draft genome of the mountain pine beetle, Dendroctonus ponderosae Hopkins, a major forest pest.</title>
        <authorList>
            <person name="Keeling C.I."/>
            <person name="Yuen M.M."/>
            <person name="Liao N.Y."/>
            <person name="Docking T.R."/>
            <person name="Chan S.K."/>
            <person name="Taylor G.A."/>
            <person name="Palmquist D.L."/>
            <person name="Jackman S.D."/>
            <person name="Nguyen A."/>
            <person name="Li M."/>
            <person name="Henderson H."/>
            <person name="Janes J.K."/>
            <person name="Zhao Y."/>
            <person name="Pandoh P."/>
            <person name="Moore R."/>
            <person name="Sperling F.A."/>
            <person name="Huber D.P."/>
            <person name="Birol I."/>
            <person name="Jones S.J."/>
            <person name="Bohlmann J."/>
        </authorList>
    </citation>
    <scope>NUCLEOTIDE SEQUENCE</scope>
</reference>
<keyword evidence="1" id="KW-0812">Transmembrane</keyword>
<proteinExistence type="predicted"/>
<dbReference type="InterPro" id="IPR047104">
    <property type="entry name" value="BLTP1_N"/>
</dbReference>